<comment type="caution">
    <text evidence="3">The sequence shown here is derived from an EMBL/GenBank/DDBJ whole genome shotgun (WGS) entry which is preliminary data.</text>
</comment>
<gene>
    <name evidence="3" type="ORF">POL68_12200</name>
</gene>
<name>A0ABT5D6E0_9BACT</name>
<dbReference type="SUPFAM" id="SSF48452">
    <property type="entry name" value="TPR-like"/>
    <property type="match status" value="2"/>
</dbReference>
<dbReference type="SMART" id="SM00028">
    <property type="entry name" value="TPR"/>
    <property type="match status" value="5"/>
</dbReference>
<evidence type="ECO:0000256" key="2">
    <source>
        <dbReference type="ARBA" id="ARBA00022803"/>
    </source>
</evidence>
<dbReference type="RefSeq" id="WP_272137599.1">
    <property type="nucleotide sequence ID" value="NZ_JAQNDM010000002.1"/>
</dbReference>
<reference evidence="3 4" key="1">
    <citation type="submission" date="2022-11" db="EMBL/GenBank/DDBJ databases">
        <title>Minimal conservation of predation-associated metabolite biosynthetic gene clusters underscores biosynthetic potential of Myxococcota including descriptions for ten novel species: Archangium lansinium sp. nov., Myxococcus landrumus sp. nov., Nannocystis bai.</title>
        <authorList>
            <person name="Ahearne A."/>
            <person name="Stevens C."/>
            <person name="Dowd S."/>
        </authorList>
    </citation>
    <scope>NUCLEOTIDE SEQUENCE [LARGE SCALE GENOMIC DNA]</scope>
    <source>
        <strain evidence="3 4">NCWAL01</strain>
    </source>
</reference>
<dbReference type="Proteomes" id="UP001221838">
    <property type="component" value="Unassembled WGS sequence"/>
</dbReference>
<dbReference type="InterPro" id="IPR019734">
    <property type="entry name" value="TPR_rpt"/>
</dbReference>
<keyword evidence="4" id="KW-1185">Reference proteome</keyword>
<keyword evidence="1" id="KW-0677">Repeat</keyword>
<keyword evidence="2" id="KW-0802">TPR repeat</keyword>
<dbReference type="EMBL" id="JAQNDM010000002">
    <property type="protein sequence ID" value="MDC0709225.1"/>
    <property type="molecule type" value="Genomic_DNA"/>
</dbReference>
<dbReference type="PANTHER" id="PTHR45586:SF1">
    <property type="entry name" value="LIPOPOLYSACCHARIDE ASSEMBLY PROTEIN B"/>
    <property type="match status" value="1"/>
</dbReference>
<evidence type="ECO:0000256" key="1">
    <source>
        <dbReference type="ARBA" id="ARBA00022737"/>
    </source>
</evidence>
<sequence length="433" mass="47694">MTPALSLLLPLACKDPEMAAVQARTEGYEGKLAEGRTLMAAHQPERAARSFREAANLRSEAIDPLLLLAEAYRVAGNEGPAILALKEAEAIAPGEDPTIQKQMAELYRRGGHVEQAIATLVVLRDAQQLTDPELLSLARLQARQGSLEAAFKSLEPIQKQRPDDADAKVVEAEILLLKGDELLAARLMDRLITENPGLMEARMLRVRYFLNSGFVSEAEQDLLSLSEEDAARPEVILLRARILNRLERPAEADAVLTQLVAAEPTSVEALAMLAETKLLLGQNKEAQALVEKVLRLRSRFPRALYVRARALEAQGDKAGAVENYSYALSSDPRFAPALSRMWRIHRDAGRKMDAMTSLEQIHFIGEASLEEKVALAQMYAESKIHLERGRKLIDEALAREPGNPTYVSIKAALTDAMPKKKKPKGPIILRGGR</sequence>
<organism evidence="3 4">
    <name type="scientific">Stigmatella ashevillensis</name>
    <dbReference type="NCBI Taxonomy" id="2995309"/>
    <lineage>
        <taxon>Bacteria</taxon>
        <taxon>Pseudomonadati</taxon>
        <taxon>Myxococcota</taxon>
        <taxon>Myxococcia</taxon>
        <taxon>Myxococcales</taxon>
        <taxon>Cystobacterineae</taxon>
        <taxon>Archangiaceae</taxon>
        <taxon>Stigmatella</taxon>
    </lineage>
</organism>
<dbReference type="Gene3D" id="1.25.40.10">
    <property type="entry name" value="Tetratricopeptide repeat domain"/>
    <property type="match status" value="2"/>
</dbReference>
<dbReference type="InterPro" id="IPR051012">
    <property type="entry name" value="CellSynth/LPSAsmb/PSIAsmb"/>
</dbReference>
<dbReference type="PANTHER" id="PTHR45586">
    <property type="entry name" value="TPR REPEAT-CONTAINING PROTEIN PA4667"/>
    <property type="match status" value="1"/>
</dbReference>
<evidence type="ECO:0000313" key="4">
    <source>
        <dbReference type="Proteomes" id="UP001221838"/>
    </source>
</evidence>
<proteinExistence type="predicted"/>
<dbReference type="Pfam" id="PF14559">
    <property type="entry name" value="TPR_19"/>
    <property type="match status" value="1"/>
</dbReference>
<protein>
    <submittedName>
        <fullName evidence="3">Tetratricopeptide repeat protein</fullName>
    </submittedName>
</protein>
<dbReference type="Pfam" id="PF13432">
    <property type="entry name" value="TPR_16"/>
    <property type="match status" value="2"/>
</dbReference>
<accession>A0ABT5D6E0</accession>
<dbReference type="InterPro" id="IPR011990">
    <property type="entry name" value="TPR-like_helical_dom_sf"/>
</dbReference>
<evidence type="ECO:0000313" key="3">
    <source>
        <dbReference type="EMBL" id="MDC0709225.1"/>
    </source>
</evidence>